<name>A0A1G9CJK0_ANEMI</name>
<evidence type="ECO:0000313" key="1">
    <source>
        <dbReference type="EMBL" id="SDK51851.1"/>
    </source>
</evidence>
<evidence type="ECO:0000313" key="2">
    <source>
        <dbReference type="Proteomes" id="UP000182836"/>
    </source>
</evidence>
<dbReference type="OrthoDB" id="875405at2"/>
<dbReference type="RefSeq" id="WP_052812011.1">
    <property type="nucleotide sequence ID" value="NZ_BJOA01000292.1"/>
</dbReference>
<protein>
    <submittedName>
        <fullName evidence="1">Uncharacterized protein</fullName>
    </submittedName>
</protein>
<dbReference type="AlphaFoldDB" id="A0A1G9CJK0"/>
<gene>
    <name evidence="1" type="ORF">SAMN04487909_16411</name>
</gene>
<reference evidence="1 2" key="1">
    <citation type="submission" date="2016-10" db="EMBL/GenBank/DDBJ databases">
        <authorList>
            <person name="de Groot N.N."/>
        </authorList>
    </citation>
    <scope>NUCLEOTIDE SEQUENCE [LARGE SCALE GENOMIC DNA]</scope>
    <source>
        <strain evidence="1 2">DSM 2895</strain>
    </source>
</reference>
<organism evidence="1 2">
    <name type="scientific">Aneurinibacillus migulanus</name>
    <name type="common">Bacillus migulanus</name>
    <dbReference type="NCBI Taxonomy" id="47500"/>
    <lineage>
        <taxon>Bacteria</taxon>
        <taxon>Bacillati</taxon>
        <taxon>Bacillota</taxon>
        <taxon>Bacilli</taxon>
        <taxon>Bacillales</taxon>
        <taxon>Paenibacillaceae</taxon>
        <taxon>Aneurinibacillus group</taxon>
        <taxon>Aneurinibacillus</taxon>
    </lineage>
</organism>
<dbReference type="GeneID" id="42307830"/>
<proteinExistence type="predicted"/>
<sequence>MKQLTIPLEDIKSIHYYPGPEKLSKDEKQCTFDVVLANFIKEKPTFEVEFYTPKEVKLIYRFKKKVVEVHLRPDEPQKFYDTLTAKLDKLNE</sequence>
<dbReference type="EMBL" id="FNED01000064">
    <property type="protein sequence ID" value="SDK51851.1"/>
    <property type="molecule type" value="Genomic_DNA"/>
</dbReference>
<accession>A0A1G9CJK0</accession>
<dbReference type="Proteomes" id="UP000182836">
    <property type="component" value="Unassembled WGS sequence"/>
</dbReference>